<dbReference type="Proteomes" id="UP000323142">
    <property type="component" value="Unassembled WGS sequence"/>
</dbReference>
<comment type="caution">
    <text evidence="1">The sequence shown here is derived from an EMBL/GenBank/DDBJ whole genome shotgun (WGS) entry which is preliminary data.</text>
</comment>
<accession>A0A5B2VC09</accession>
<sequence length="146" mass="16471">MELLKLIALDDEDLAVVSAHMQDAVVRLEDIAFLPGEHRFALVARRFDWEGANGEPPRRRLTGLHFDRVLRARCRGIDPARRDETLNLLAIAFEEMETPSGLVTLHFSDDRAVQLEVECIEAGMKDLGPVWEAEGRPDHATTDERA</sequence>
<proteinExistence type="predicted"/>
<reference evidence="1 2" key="2">
    <citation type="submission" date="2019-09" db="EMBL/GenBank/DDBJ databases">
        <authorList>
            <person name="Jin C."/>
        </authorList>
    </citation>
    <scope>NUCLEOTIDE SEQUENCE [LARGE SCALE GENOMIC DNA]</scope>
    <source>
        <strain evidence="1 2">BN140002</strain>
    </source>
</reference>
<dbReference type="InterPro" id="IPR021335">
    <property type="entry name" value="DUF2948"/>
</dbReference>
<dbReference type="AlphaFoldDB" id="A0A5B2VC09"/>
<organism evidence="1 2">
    <name type="scientific">Salinarimonas soli</name>
    <dbReference type="NCBI Taxonomy" id="1638099"/>
    <lineage>
        <taxon>Bacteria</taxon>
        <taxon>Pseudomonadati</taxon>
        <taxon>Pseudomonadota</taxon>
        <taxon>Alphaproteobacteria</taxon>
        <taxon>Hyphomicrobiales</taxon>
        <taxon>Salinarimonadaceae</taxon>
        <taxon>Salinarimonas</taxon>
    </lineage>
</organism>
<evidence type="ECO:0000313" key="1">
    <source>
        <dbReference type="EMBL" id="KAA2235677.1"/>
    </source>
</evidence>
<keyword evidence="2" id="KW-1185">Reference proteome</keyword>
<protein>
    <submittedName>
        <fullName evidence="1">DUF2948 family protein</fullName>
    </submittedName>
</protein>
<gene>
    <name evidence="1" type="ORF">F0L46_19080</name>
</gene>
<dbReference type="OrthoDB" id="9806367at2"/>
<reference evidence="1 2" key="1">
    <citation type="submission" date="2019-09" db="EMBL/GenBank/DDBJ databases">
        <title>Salinarimonas rosea gen. nov., sp. nov., a new member of the a-2 subgroup of the Proteobacteria.</title>
        <authorList>
            <person name="Liu J."/>
        </authorList>
    </citation>
    <scope>NUCLEOTIDE SEQUENCE [LARGE SCALE GENOMIC DNA]</scope>
    <source>
        <strain evidence="1 2">BN140002</strain>
    </source>
</reference>
<dbReference type="RefSeq" id="WP_149820637.1">
    <property type="nucleotide sequence ID" value="NZ_VUOA01000034.1"/>
</dbReference>
<name>A0A5B2VC09_9HYPH</name>
<dbReference type="Pfam" id="PF11164">
    <property type="entry name" value="DUF2948"/>
    <property type="match status" value="1"/>
</dbReference>
<dbReference type="EMBL" id="VUOA01000034">
    <property type="protein sequence ID" value="KAA2235677.1"/>
    <property type="molecule type" value="Genomic_DNA"/>
</dbReference>
<evidence type="ECO:0000313" key="2">
    <source>
        <dbReference type="Proteomes" id="UP000323142"/>
    </source>
</evidence>